<evidence type="ECO:0000313" key="2">
    <source>
        <dbReference type="Proteomes" id="UP000095283"/>
    </source>
</evidence>
<name>A0A1I7WTP1_HETBA</name>
<dbReference type="AlphaFoldDB" id="A0A1I7WTP1"/>
<keyword evidence="1" id="KW-1133">Transmembrane helix</keyword>
<organism evidence="2 3">
    <name type="scientific">Heterorhabditis bacteriophora</name>
    <name type="common">Entomopathogenic nematode worm</name>
    <dbReference type="NCBI Taxonomy" id="37862"/>
    <lineage>
        <taxon>Eukaryota</taxon>
        <taxon>Metazoa</taxon>
        <taxon>Ecdysozoa</taxon>
        <taxon>Nematoda</taxon>
        <taxon>Chromadorea</taxon>
        <taxon>Rhabditida</taxon>
        <taxon>Rhabditina</taxon>
        <taxon>Rhabditomorpha</taxon>
        <taxon>Strongyloidea</taxon>
        <taxon>Heterorhabditidae</taxon>
        <taxon>Heterorhabditis</taxon>
    </lineage>
</organism>
<evidence type="ECO:0000256" key="1">
    <source>
        <dbReference type="SAM" id="Phobius"/>
    </source>
</evidence>
<keyword evidence="1" id="KW-0812">Transmembrane</keyword>
<protein>
    <submittedName>
        <fullName evidence="3">Uncharacterized protein</fullName>
    </submittedName>
</protein>
<accession>A0A1I7WTP1</accession>
<evidence type="ECO:0000313" key="3">
    <source>
        <dbReference type="WBParaSite" id="Hba_08525"/>
    </source>
</evidence>
<reference evidence="3" key="1">
    <citation type="submission" date="2016-11" db="UniProtKB">
        <authorList>
            <consortium name="WormBaseParasite"/>
        </authorList>
    </citation>
    <scope>IDENTIFICATION</scope>
</reference>
<feature type="transmembrane region" description="Helical" evidence="1">
    <location>
        <begin position="6"/>
        <end position="33"/>
    </location>
</feature>
<proteinExistence type="predicted"/>
<keyword evidence="2" id="KW-1185">Reference proteome</keyword>
<sequence>MFLCDVHLILSSLCSGPSVTSLSLVLIFFSKILRRLHHHKNRMRNLKSMIILLPEQFNDIEESLQLAKENFNDQQDYYAQRKEKFNELRKVSKKCLKKEGLIIFNN</sequence>
<keyword evidence="1" id="KW-0472">Membrane</keyword>
<dbReference type="WBParaSite" id="Hba_08525">
    <property type="protein sequence ID" value="Hba_08525"/>
    <property type="gene ID" value="Hba_08525"/>
</dbReference>
<dbReference type="Proteomes" id="UP000095283">
    <property type="component" value="Unplaced"/>
</dbReference>